<gene>
    <name evidence="4" type="ORF">V5N11_008499</name>
</gene>
<evidence type="ECO:0000313" key="5">
    <source>
        <dbReference type="Proteomes" id="UP001558713"/>
    </source>
</evidence>
<dbReference type="Pfam" id="PF00536">
    <property type="entry name" value="SAM_1"/>
    <property type="match status" value="1"/>
</dbReference>
<protein>
    <recommendedName>
        <fullName evidence="3">SAM domain-containing protein</fullName>
    </recommendedName>
</protein>
<dbReference type="Gene3D" id="1.10.150.50">
    <property type="entry name" value="Transcription Factor, Ets-1"/>
    <property type="match status" value="1"/>
</dbReference>
<sequence length="183" mass="20761">MYSDRVEAKTGFIITVNNGSGGRQITRKRERQADDKWEHDLFEDDKPRNSKRRFDLRSEIQKKRNGLQSGGRGAVRDLRDTLSGTANPPLFNREAAIQTIKKFVGETKSETRKASNKAIKKKSHQTDASVESFLESLGLEKYYTSFQVEEVDMDALMHMTDDDLKALLIPMGPRKKILLALGS</sequence>
<dbReference type="AlphaFoldDB" id="A0ABD1A743"/>
<feature type="domain" description="SAM" evidence="3">
    <location>
        <begin position="125"/>
        <end position="172"/>
    </location>
</feature>
<reference evidence="4 5" key="1">
    <citation type="submission" date="2024-04" db="EMBL/GenBank/DDBJ databases">
        <title>Genome assembly C_amara_ONT_v2.</title>
        <authorList>
            <person name="Yant L."/>
            <person name="Moore C."/>
            <person name="Slenker M."/>
        </authorList>
    </citation>
    <scope>NUCLEOTIDE SEQUENCE [LARGE SCALE GENOMIC DNA]</scope>
    <source>
        <tissue evidence="4">Leaf</tissue>
    </source>
</reference>
<evidence type="ECO:0000313" key="4">
    <source>
        <dbReference type="EMBL" id="KAL1198879.1"/>
    </source>
</evidence>
<accession>A0ABD1A743</accession>
<dbReference type="SMART" id="SM00454">
    <property type="entry name" value="SAM"/>
    <property type="match status" value="1"/>
</dbReference>
<name>A0ABD1A743_CARAN</name>
<dbReference type="SUPFAM" id="SSF47769">
    <property type="entry name" value="SAM/Pointed domain"/>
    <property type="match status" value="1"/>
</dbReference>
<dbReference type="InterPro" id="IPR001660">
    <property type="entry name" value="SAM"/>
</dbReference>
<dbReference type="PANTHER" id="PTHR10627:SF81">
    <property type="entry name" value="(RAPE) HYPOTHETICAL PROTEIN"/>
    <property type="match status" value="1"/>
</dbReference>
<proteinExistence type="predicted"/>
<dbReference type="CDD" id="cd09487">
    <property type="entry name" value="SAM_superfamily"/>
    <property type="match status" value="1"/>
</dbReference>
<dbReference type="PANTHER" id="PTHR10627">
    <property type="entry name" value="SCP160"/>
    <property type="match status" value="1"/>
</dbReference>
<dbReference type="Proteomes" id="UP001558713">
    <property type="component" value="Unassembled WGS sequence"/>
</dbReference>
<keyword evidence="1" id="KW-0677">Repeat</keyword>
<comment type="caution">
    <text evidence="4">The sequence shown here is derived from an EMBL/GenBank/DDBJ whole genome shotgun (WGS) entry which is preliminary data.</text>
</comment>
<evidence type="ECO:0000259" key="3">
    <source>
        <dbReference type="PROSITE" id="PS50105"/>
    </source>
</evidence>
<evidence type="ECO:0000256" key="1">
    <source>
        <dbReference type="ARBA" id="ARBA00022737"/>
    </source>
</evidence>
<dbReference type="EMBL" id="JBANAX010000657">
    <property type="protein sequence ID" value="KAL1198879.1"/>
    <property type="molecule type" value="Genomic_DNA"/>
</dbReference>
<dbReference type="InterPro" id="IPR013761">
    <property type="entry name" value="SAM/pointed_sf"/>
</dbReference>
<evidence type="ECO:0000256" key="2">
    <source>
        <dbReference type="SAM" id="MobiDB-lite"/>
    </source>
</evidence>
<dbReference type="PROSITE" id="PS50105">
    <property type="entry name" value="SAM_DOMAIN"/>
    <property type="match status" value="1"/>
</dbReference>
<feature type="region of interest" description="Disordered" evidence="2">
    <location>
        <begin position="19"/>
        <end position="76"/>
    </location>
</feature>
<organism evidence="4 5">
    <name type="scientific">Cardamine amara subsp. amara</name>
    <dbReference type="NCBI Taxonomy" id="228776"/>
    <lineage>
        <taxon>Eukaryota</taxon>
        <taxon>Viridiplantae</taxon>
        <taxon>Streptophyta</taxon>
        <taxon>Embryophyta</taxon>
        <taxon>Tracheophyta</taxon>
        <taxon>Spermatophyta</taxon>
        <taxon>Magnoliopsida</taxon>
        <taxon>eudicotyledons</taxon>
        <taxon>Gunneridae</taxon>
        <taxon>Pentapetalae</taxon>
        <taxon>rosids</taxon>
        <taxon>malvids</taxon>
        <taxon>Brassicales</taxon>
        <taxon>Brassicaceae</taxon>
        <taxon>Cardamineae</taxon>
        <taxon>Cardamine</taxon>
    </lineage>
</organism>
<feature type="compositionally biased region" description="Basic and acidic residues" evidence="2">
    <location>
        <begin position="31"/>
        <end position="62"/>
    </location>
</feature>
<keyword evidence="5" id="KW-1185">Reference proteome</keyword>